<comment type="caution">
    <text evidence="17">The sequence shown here is derived from an EMBL/GenBank/DDBJ whole genome shotgun (WGS) entry which is preliminary data.</text>
</comment>
<keyword evidence="9" id="KW-0460">Magnesium</keyword>
<sequence length="567" mass="63270">MQSQAVTGQDCYPWHKQYPKEIPSSINPHRYESLVELLHTSVRKFGTLPAYHCMGTTITYDKLNQLSSNFASYLQNDLDLKPGTPIAIQLPNILQYPIALFGALRAGMIIVNTNPLYTPREIKHQLVDSGAKVIVILANFAHKLEEITDETAVDHVVITEMGDQLGRIKKILVNGVVKHVKKMIPSYHLPGATKFNQALSSGKKQVFKKVYPRGWNTAFLQYTGGTTGVSKGAVLTHTNIVANIEQFYAWLLSTKIKQGEETMITALPLYHILALVANCFLMMKIGAKNVLIPNPRDMQGFVKELSKHKFSLFSGVNTLYNGLMNESGFEQLDFSNLKLCGAGGMAVQANTAKKWKKMTGCPISEGYGLTETSPILTFNIVGQGKERIGSIGLPIPNTKLIIVNENEDELPEDVPGEIFAKGPQVMKEYHNNPTETEKVFTKDGWLKTGDIGVKDKDGFFRIVDRKKEMILVSGFNVYPNEIEEVISSHEKVREVAAIGIPDAKSDEAVKIFVVKNDPTLSEEELITYCKTKLTAYKVPKQVEFRDELPKSNVGKILRKALREQERV</sequence>
<dbReference type="EMBL" id="JAESIY010000008">
    <property type="protein sequence ID" value="MBL3657516.1"/>
    <property type="molecule type" value="Genomic_DNA"/>
</dbReference>
<dbReference type="InterPro" id="IPR042099">
    <property type="entry name" value="ANL_N_sf"/>
</dbReference>
<dbReference type="InterPro" id="IPR025110">
    <property type="entry name" value="AMP-bd_C"/>
</dbReference>
<evidence type="ECO:0000256" key="11">
    <source>
        <dbReference type="ARBA" id="ARBA00023136"/>
    </source>
</evidence>
<feature type="domain" description="AMP-dependent synthetase/ligase" evidence="15">
    <location>
        <begin position="40"/>
        <end position="430"/>
    </location>
</feature>
<dbReference type="PROSITE" id="PS00455">
    <property type="entry name" value="AMP_BINDING"/>
    <property type="match status" value="1"/>
</dbReference>
<dbReference type="Gene3D" id="3.40.50.12780">
    <property type="entry name" value="N-terminal domain of ligase-like"/>
    <property type="match status" value="1"/>
</dbReference>
<evidence type="ECO:0000256" key="14">
    <source>
        <dbReference type="ARBA" id="ARBA00042773"/>
    </source>
</evidence>
<evidence type="ECO:0000313" key="18">
    <source>
        <dbReference type="Proteomes" id="UP000659388"/>
    </source>
</evidence>
<evidence type="ECO:0000259" key="15">
    <source>
        <dbReference type="Pfam" id="PF00501"/>
    </source>
</evidence>
<comment type="pathway">
    <text evidence="3">Lipid metabolism; fatty acid beta-oxidation.</text>
</comment>
<feature type="domain" description="AMP-binding enzyme C-terminal" evidence="16">
    <location>
        <begin position="481"/>
        <end position="555"/>
    </location>
</feature>
<dbReference type="GO" id="GO:0005524">
    <property type="term" value="F:ATP binding"/>
    <property type="evidence" value="ECO:0007669"/>
    <property type="project" value="UniProtKB-KW"/>
</dbReference>
<evidence type="ECO:0000256" key="4">
    <source>
        <dbReference type="ARBA" id="ARBA00006432"/>
    </source>
</evidence>
<dbReference type="FunFam" id="3.40.50.12780:FF:000003">
    <property type="entry name" value="Long-chain-fatty-acid--CoA ligase FadD"/>
    <property type="match status" value="1"/>
</dbReference>
<evidence type="ECO:0000256" key="8">
    <source>
        <dbReference type="ARBA" id="ARBA00022840"/>
    </source>
</evidence>
<proteinExistence type="inferred from homology"/>
<dbReference type="Gene3D" id="3.30.300.30">
    <property type="match status" value="1"/>
</dbReference>
<name>A0A937F6Z4_9BACT</name>
<comment type="similarity">
    <text evidence="4">Belongs to the ATP-dependent AMP-binding enzyme family.</text>
</comment>
<dbReference type="GO" id="GO:0016020">
    <property type="term" value="C:membrane"/>
    <property type="evidence" value="ECO:0007669"/>
    <property type="project" value="UniProtKB-SubCell"/>
</dbReference>
<dbReference type="InterPro" id="IPR050237">
    <property type="entry name" value="ATP-dep_AMP-bd_enzyme"/>
</dbReference>
<evidence type="ECO:0000256" key="6">
    <source>
        <dbReference type="ARBA" id="ARBA00022741"/>
    </source>
</evidence>
<dbReference type="GO" id="GO:0004467">
    <property type="term" value="F:long-chain fatty acid-CoA ligase activity"/>
    <property type="evidence" value="ECO:0007669"/>
    <property type="project" value="UniProtKB-EC"/>
</dbReference>
<dbReference type="SUPFAM" id="SSF56801">
    <property type="entry name" value="Acetyl-CoA synthetase-like"/>
    <property type="match status" value="1"/>
</dbReference>
<keyword evidence="11" id="KW-0472">Membrane</keyword>
<accession>A0A937F6Z4</accession>
<dbReference type="EC" id="6.2.1.3" evidence="12"/>
<evidence type="ECO:0000256" key="7">
    <source>
        <dbReference type="ARBA" id="ARBA00022832"/>
    </source>
</evidence>
<keyword evidence="18" id="KW-1185">Reference proteome</keyword>
<gene>
    <name evidence="17" type="ORF">JL102_15315</name>
</gene>
<comment type="cofactor">
    <cofactor evidence="1">
        <name>Mg(2+)</name>
        <dbReference type="ChEBI" id="CHEBI:18420"/>
    </cofactor>
</comment>
<keyword evidence="10" id="KW-0443">Lipid metabolism</keyword>
<dbReference type="Proteomes" id="UP000659388">
    <property type="component" value="Unassembled WGS sequence"/>
</dbReference>
<protein>
    <recommendedName>
        <fullName evidence="13">Long-chain-fatty-acid--CoA ligase</fullName>
        <ecNumber evidence="12">6.2.1.3</ecNumber>
    </recommendedName>
    <alternativeName>
        <fullName evidence="14">Long-chain acyl-CoA synthetase</fullName>
    </alternativeName>
</protein>
<evidence type="ECO:0000259" key="16">
    <source>
        <dbReference type="Pfam" id="PF13193"/>
    </source>
</evidence>
<keyword evidence="8" id="KW-0067">ATP-binding</keyword>
<dbReference type="Pfam" id="PF13193">
    <property type="entry name" value="AMP-binding_C"/>
    <property type="match status" value="1"/>
</dbReference>
<organism evidence="17 18">
    <name type="scientific">Fulvivirga sediminis</name>
    <dbReference type="NCBI Taxonomy" id="2803949"/>
    <lineage>
        <taxon>Bacteria</taxon>
        <taxon>Pseudomonadati</taxon>
        <taxon>Bacteroidota</taxon>
        <taxon>Cytophagia</taxon>
        <taxon>Cytophagales</taxon>
        <taxon>Fulvivirgaceae</taxon>
        <taxon>Fulvivirga</taxon>
    </lineage>
</organism>
<comment type="subcellular location">
    <subcellularLocation>
        <location evidence="2">Membrane</location>
        <topology evidence="2">Peripheral membrane protein</topology>
    </subcellularLocation>
</comment>
<dbReference type="FunFam" id="3.30.300.30:FF:000006">
    <property type="entry name" value="Long-chain-fatty-acid--CoA ligase FadD"/>
    <property type="match status" value="1"/>
</dbReference>
<dbReference type="Pfam" id="PF00501">
    <property type="entry name" value="AMP-binding"/>
    <property type="match status" value="1"/>
</dbReference>
<keyword evidence="6" id="KW-0547">Nucleotide-binding</keyword>
<keyword evidence="5" id="KW-0436">Ligase</keyword>
<evidence type="ECO:0000256" key="10">
    <source>
        <dbReference type="ARBA" id="ARBA00023098"/>
    </source>
</evidence>
<evidence type="ECO:0000256" key="2">
    <source>
        <dbReference type="ARBA" id="ARBA00004170"/>
    </source>
</evidence>
<evidence type="ECO:0000256" key="1">
    <source>
        <dbReference type="ARBA" id="ARBA00001946"/>
    </source>
</evidence>
<evidence type="ECO:0000256" key="9">
    <source>
        <dbReference type="ARBA" id="ARBA00022842"/>
    </source>
</evidence>
<dbReference type="CDD" id="cd05936">
    <property type="entry name" value="FC-FACS_FadD_like"/>
    <property type="match status" value="1"/>
</dbReference>
<evidence type="ECO:0000256" key="12">
    <source>
        <dbReference type="ARBA" id="ARBA00026121"/>
    </source>
</evidence>
<dbReference type="AlphaFoldDB" id="A0A937F6Z4"/>
<evidence type="ECO:0000256" key="5">
    <source>
        <dbReference type="ARBA" id="ARBA00022598"/>
    </source>
</evidence>
<reference evidence="17" key="1">
    <citation type="submission" date="2021-01" db="EMBL/GenBank/DDBJ databases">
        <title>Fulvivirga kasyanovii gen. nov., sp nov., a novel member of the phylum Bacteroidetes isolated from seawater in a mussel farm.</title>
        <authorList>
            <person name="Zhao L.-H."/>
            <person name="Wang Z.-J."/>
        </authorList>
    </citation>
    <scope>NUCLEOTIDE SEQUENCE</scope>
    <source>
        <strain evidence="17">2943</strain>
    </source>
</reference>
<evidence type="ECO:0000313" key="17">
    <source>
        <dbReference type="EMBL" id="MBL3657516.1"/>
    </source>
</evidence>
<dbReference type="PANTHER" id="PTHR43767">
    <property type="entry name" value="LONG-CHAIN-FATTY-ACID--COA LIGASE"/>
    <property type="match status" value="1"/>
</dbReference>
<dbReference type="InterPro" id="IPR020845">
    <property type="entry name" value="AMP-binding_CS"/>
</dbReference>
<evidence type="ECO:0000256" key="13">
    <source>
        <dbReference type="ARBA" id="ARBA00039545"/>
    </source>
</evidence>
<dbReference type="PANTHER" id="PTHR43767:SF8">
    <property type="entry name" value="LONG-CHAIN-FATTY-ACID--COA LIGASE"/>
    <property type="match status" value="1"/>
</dbReference>
<keyword evidence="7" id="KW-0276">Fatty acid metabolism</keyword>
<dbReference type="RefSeq" id="WP_202245304.1">
    <property type="nucleotide sequence ID" value="NZ_JAESIY010000008.1"/>
</dbReference>
<evidence type="ECO:0000256" key="3">
    <source>
        <dbReference type="ARBA" id="ARBA00005005"/>
    </source>
</evidence>
<dbReference type="InterPro" id="IPR045851">
    <property type="entry name" value="AMP-bd_C_sf"/>
</dbReference>
<dbReference type="InterPro" id="IPR000873">
    <property type="entry name" value="AMP-dep_synth/lig_dom"/>
</dbReference>